<name>A0ABD3GNG7_9MARC</name>
<evidence type="ECO:0000313" key="2">
    <source>
        <dbReference type="EMBL" id="KAL3679702.1"/>
    </source>
</evidence>
<keyword evidence="3" id="KW-1185">Reference proteome</keyword>
<accession>A0ABD3GNG7</accession>
<sequence length="329" mass="36336">MAATGARSDGGERSEGVTGDAMKKRSLTELTQRKTENTLNEQTGAINTEEVHEAENYMATVSEEQMSQKEHNVAILMIQKAIDLLEMDSLTKAKKLEMKAHLAQAIEVIKTENSVIGALQTHLKATSEALTKVVRNSVASLATVSLPQTSSNKSYAAVTASGTTLTRPGPPPTERLHISFSEGSYPQDMTHAELKQKINSAVQESGNPHLKIQAVQKYKQSMGIIVESSEVRDELLKTSNNWGPKAFPSFSSVSPPRERHQILIHDIPTELTMEDIETGLIEDNQSLVMVEKPRWLLNDRTNKKRSSLLVAVQDAEMAETIPRRVKLQE</sequence>
<feature type="compositionally biased region" description="Polar residues" evidence="1">
    <location>
        <begin position="37"/>
        <end position="46"/>
    </location>
</feature>
<reference evidence="2 3" key="1">
    <citation type="submission" date="2024-09" db="EMBL/GenBank/DDBJ databases">
        <title>Chromosome-scale assembly of Riccia sorocarpa.</title>
        <authorList>
            <person name="Paukszto L."/>
        </authorList>
    </citation>
    <scope>NUCLEOTIDE SEQUENCE [LARGE SCALE GENOMIC DNA]</scope>
    <source>
        <strain evidence="2">LP-2024</strain>
        <tissue evidence="2">Aerial parts of the thallus</tissue>
    </source>
</reference>
<dbReference type="Proteomes" id="UP001633002">
    <property type="component" value="Unassembled WGS sequence"/>
</dbReference>
<proteinExistence type="predicted"/>
<evidence type="ECO:0000313" key="3">
    <source>
        <dbReference type="Proteomes" id="UP001633002"/>
    </source>
</evidence>
<evidence type="ECO:0000256" key="1">
    <source>
        <dbReference type="SAM" id="MobiDB-lite"/>
    </source>
</evidence>
<organism evidence="2 3">
    <name type="scientific">Riccia sorocarpa</name>
    <dbReference type="NCBI Taxonomy" id="122646"/>
    <lineage>
        <taxon>Eukaryota</taxon>
        <taxon>Viridiplantae</taxon>
        <taxon>Streptophyta</taxon>
        <taxon>Embryophyta</taxon>
        <taxon>Marchantiophyta</taxon>
        <taxon>Marchantiopsida</taxon>
        <taxon>Marchantiidae</taxon>
        <taxon>Marchantiales</taxon>
        <taxon>Ricciaceae</taxon>
        <taxon>Riccia</taxon>
    </lineage>
</organism>
<protein>
    <submittedName>
        <fullName evidence="2">Uncharacterized protein</fullName>
    </submittedName>
</protein>
<dbReference type="AlphaFoldDB" id="A0ABD3GNG7"/>
<dbReference type="EMBL" id="JBJQOH010000007">
    <property type="protein sequence ID" value="KAL3679702.1"/>
    <property type="molecule type" value="Genomic_DNA"/>
</dbReference>
<gene>
    <name evidence="2" type="ORF">R1sor_022658</name>
</gene>
<comment type="caution">
    <text evidence="2">The sequence shown here is derived from an EMBL/GenBank/DDBJ whole genome shotgun (WGS) entry which is preliminary data.</text>
</comment>
<feature type="region of interest" description="Disordered" evidence="1">
    <location>
        <begin position="1"/>
        <end position="49"/>
    </location>
</feature>
<feature type="compositionally biased region" description="Basic and acidic residues" evidence="1">
    <location>
        <begin position="9"/>
        <end position="36"/>
    </location>
</feature>